<dbReference type="InterPro" id="IPR006073">
    <property type="entry name" value="GTP-bd"/>
</dbReference>
<feature type="transmembrane region" description="Helical" evidence="2">
    <location>
        <begin position="290"/>
        <end position="316"/>
    </location>
</feature>
<evidence type="ECO:0000259" key="3">
    <source>
        <dbReference type="PROSITE" id="PS51711"/>
    </source>
</evidence>
<reference evidence="4" key="2">
    <citation type="submission" date="2020-09" db="EMBL/GenBank/DDBJ databases">
        <authorList>
            <person name="Sun Q."/>
            <person name="Kim S."/>
        </authorList>
    </citation>
    <scope>NUCLEOTIDE SEQUENCE</scope>
    <source>
        <strain evidence="4">KCTC 32513</strain>
    </source>
</reference>
<feature type="transmembrane region" description="Helical" evidence="2">
    <location>
        <begin position="336"/>
        <end position="354"/>
    </location>
</feature>
<feature type="transmembrane region" description="Helical" evidence="2">
    <location>
        <begin position="592"/>
        <end position="617"/>
    </location>
</feature>
<dbReference type="PROSITE" id="PS51711">
    <property type="entry name" value="G_FEOB"/>
    <property type="match status" value="1"/>
</dbReference>
<proteinExistence type="predicted"/>
<dbReference type="PANTHER" id="PTHR43185">
    <property type="entry name" value="FERROUS IRON TRANSPORT PROTEIN B"/>
    <property type="match status" value="1"/>
</dbReference>
<dbReference type="NCBIfam" id="TIGR00231">
    <property type="entry name" value="small_GTP"/>
    <property type="match status" value="1"/>
</dbReference>
<comment type="caution">
    <text evidence="4">The sequence shown here is derived from an EMBL/GenBank/DDBJ whole genome shotgun (WGS) entry which is preliminary data.</text>
</comment>
<dbReference type="InterPro" id="IPR050860">
    <property type="entry name" value="FeoB_GTPase"/>
</dbReference>
<sequence>MSETDTLARPVRLALLGAPNCGKTSLFNALTGGRAKVANYPGVTVEYRKGEFSLPDGQIVELLDLPGVYGNTGKSMDERIAIDAVNGRLSGERAPDAIVFMLDAAHIETHLHNVLQAKNYGLPIILVLNMMDMAARDGLNIDIPALGQELGIPVINCVAVRASGRAPLLDFLTEWTGDVEHGSAAVPKSELGDVRELQQRARSATTRSVSRVHQIETFTHRIDKFVLHPVLGLFILLGILFVMFQAVYTWSGPAMDMIESGIGWLQGVVSAVLPDGLLQSLIVDGMIAGVGAVLVFLPQIIILFAFILLLEASGYMARAAFLVDSIMAKAGLNGRAFIPLLSSFACAIPGVMAARTIEQERDRLTTIMIAPLMTCSARWPVYFLIIGAFIPEGRVGVFSQQGLVAFGLIIVGIVFAFIMAAIFKRTLARGESSGLLIELPSYKSPVFKDYLRGLYDRGMIFVNRAGRIILPASVVIWVLTTFPRNAVSINETFAGMIGNIILPVLQPIGFNLEMSISLIPAMAAREVAVSSLATIYAVQGEMVEGQMTDIIASQWSMATGLAFLAWFVFAPQCLSTFAIIRKETNSWKWPLFAFSYLFVLAYLAAAVTYHTAVAFGLG</sequence>
<dbReference type="InterPro" id="IPR011642">
    <property type="entry name" value="Gate_dom"/>
</dbReference>
<feature type="transmembrane region" description="Helical" evidence="2">
    <location>
        <begin position="558"/>
        <end position="580"/>
    </location>
</feature>
<dbReference type="EMBL" id="BMZH01000016">
    <property type="protein sequence ID" value="GHB03249.1"/>
    <property type="molecule type" value="Genomic_DNA"/>
</dbReference>
<feature type="transmembrane region" description="Helical" evidence="2">
    <location>
        <begin position="230"/>
        <end position="250"/>
    </location>
</feature>
<gene>
    <name evidence="4" type="ORF">GCM10009069_27430</name>
</gene>
<dbReference type="InterPro" id="IPR005225">
    <property type="entry name" value="Small_GTP-bd"/>
</dbReference>
<dbReference type="Pfam" id="PF07664">
    <property type="entry name" value="FeoB_C"/>
    <property type="match status" value="1"/>
</dbReference>
<feature type="domain" description="FeoB-type G" evidence="3">
    <location>
        <begin position="10"/>
        <end position="178"/>
    </location>
</feature>
<feature type="transmembrane region" description="Helical" evidence="2">
    <location>
        <begin position="366"/>
        <end position="390"/>
    </location>
</feature>
<keyword evidence="2" id="KW-0812">Transmembrane</keyword>
<dbReference type="Proteomes" id="UP000634004">
    <property type="component" value="Unassembled WGS sequence"/>
</dbReference>
<evidence type="ECO:0000256" key="2">
    <source>
        <dbReference type="SAM" id="Phobius"/>
    </source>
</evidence>
<dbReference type="GO" id="GO:0005886">
    <property type="term" value="C:plasma membrane"/>
    <property type="evidence" value="ECO:0007669"/>
    <property type="project" value="TreeGrafter"/>
</dbReference>
<keyword evidence="2" id="KW-0472">Membrane</keyword>
<keyword evidence="2" id="KW-1133">Transmembrane helix</keyword>
<evidence type="ECO:0000256" key="1">
    <source>
        <dbReference type="ARBA" id="ARBA00031200"/>
    </source>
</evidence>
<keyword evidence="5" id="KW-1185">Reference proteome</keyword>
<feature type="transmembrane region" description="Helical" evidence="2">
    <location>
        <begin position="461"/>
        <end position="480"/>
    </location>
</feature>
<dbReference type="InterPro" id="IPR011640">
    <property type="entry name" value="Fe2_transport_prot_B_C"/>
</dbReference>
<evidence type="ECO:0000313" key="4">
    <source>
        <dbReference type="EMBL" id="GHB03249.1"/>
    </source>
</evidence>
<dbReference type="InterPro" id="IPR027417">
    <property type="entry name" value="P-loop_NTPase"/>
</dbReference>
<dbReference type="CDD" id="cd01879">
    <property type="entry name" value="FeoB"/>
    <property type="match status" value="1"/>
</dbReference>
<feature type="transmembrane region" description="Helical" evidence="2">
    <location>
        <begin position="402"/>
        <end position="423"/>
    </location>
</feature>
<dbReference type="InterPro" id="IPR030389">
    <property type="entry name" value="G_FEOB_dom"/>
</dbReference>
<reference evidence="4" key="1">
    <citation type="journal article" date="2014" name="Int. J. Syst. Evol. Microbiol.">
        <title>Complete genome sequence of Corynebacterium casei LMG S-19264T (=DSM 44701T), isolated from a smear-ripened cheese.</title>
        <authorList>
            <consortium name="US DOE Joint Genome Institute (JGI-PGF)"/>
            <person name="Walter F."/>
            <person name="Albersmeier A."/>
            <person name="Kalinowski J."/>
            <person name="Ruckert C."/>
        </authorList>
    </citation>
    <scope>NUCLEOTIDE SEQUENCE</scope>
    <source>
        <strain evidence="4">KCTC 32513</strain>
    </source>
</reference>
<protein>
    <recommendedName>
        <fullName evidence="1">Ferrous iron transport protein B</fullName>
    </recommendedName>
</protein>
<dbReference type="Pfam" id="PF02421">
    <property type="entry name" value="FeoB_N"/>
    <property type="match status" value="1"/>
</dbReference>
<accession>A0A8J3G3M2</accession>
<dbReference type="PANTHER" id="PTHR43185:SF1">
    <property type="entry name" value="FE(2+) TRANSPORTER FEOB"/>
    <property type="match status" value="1"/>
</dbReference>
<name>A0A8J3G3M2_9PROT</name>
<dbReference type="PRINTS" id="PR00326">
    <property type="entry name" value="GTP1OBG"/>
</dbReference>
<dbReference type="GO" id="GO:0005525">
    <property type="term" value="F:GTP binding"/>
    <property type="evidence" value="ECO:0007669"/>
    <property type="project" value="InterPro"/>
</dbReference>
<dbReference type="RefSeq" id="WP_189499394.1">
    <property type="nucleotide sequence ID" value="NZ_BMZH01000016.1"/>
</dbReference>
<organism evidence="4 5">
    <name type="scientific">Algimonas arctica</name>
    <dbReference type="NCBI Taxonomy" id="1479486"/>
    <lineage>
        <taxon>Bacteria</taxon>
        <taxon>Pseudomonadati</taxon>
        <taxon>Pseudomonadota</taxon>
        <taxon>Alphaproteobacteria</taxon>
        <taxon>Maricaulales</taxon>
        <taxon>Robiginitomaculaceae</taxon>
        <taxon>Algimonas</taxon>
    </lineage>
</organism>
<dbReference type="AlphaFoldDB" id="A0A8J3G3M2"/>
<dbReference type="Gene3D" id="3.40.50.300">
    <property type="entry name" value="P-loop containing nucleotide triphosphate hydrolases"/>
    <property type="match status" value="1"/>
</dbReference>
<dbReference type="SUPFAM" id="SSF52540">
    <property type="entry name" value="P-loop containing nucleoside triphosphate hydrolases"/>
    <property type="match status" value="1"/>
</dbReference>
<evidence type="ECO:0000313" key="5">
    <source>
        <dbReference type="Proteomes" id="UP000634004"/>
    </source>
</evidence>
<dbReference type="Pfam" id="PF07670">
    <property type="entry name" value="Gate"/>
    <property type="match status" value="2"/>
</dbReference>
<feature type="transmembrane region" description="Helical" evidence="2">
    <location>
        <begin position="486"/>
        <end position="505"/>
    </location>
</feature>
<dbReference type="GO" id="GO:0015093">
    <property type="term" value="F:ferrous iron transmembrane transporter activity"/>
    <property type="evidence" value="ECO:0007669"/>
    <property type="project" value="InterPro"/>
</dbReference>